<evidence type="ECO:0000313" key="1">
    <source>
        <dbReference type="EMBL" id="CAF4900672.1"/>
    </source>
</evidence>
<protein>
    <submittedName>
        <fullName evidence="1">Uncharacterized protein</fullName>
    </submittedName>
</protein>
<dbReference type="EMBL" id="CAJOBS010005504">
    <property type="protein sequence ID" value="CAF4900672.1"/>
    <property type="molecule type" value="Genomic_DNA"/>
</dbReference>
<dbReference type="Proteomes" id="UP000663838">
    <property type="component" value="Unassembled WGS sequence"/>
</dbReference>
<name>A0A821V3W9_9BILA</name>
<proteinExistence type="predicted"/>
<sequence length="230" mass="26025">MFQLDILIDISILPSNIMTLRDDNFIDFVKEEAGHSAATLLEIQGINCVKSLLMANSVYAIMDVKSKSLDGLKIKYGYMQDDGTVVIQPGVKGNIEHLTDLLKTKFEGEHYFILLQNDSNGALKCDIRCYCQKWSSLSLRRGKFQLSNFYRHLQGLNNICPALKKMISNPQSALPSSTNNPPPLITSHNVPQQVASPNQIPFNQIHLYPQHLLLQYQQIMMKALCNNHHQ</sequence>
<reference evidence="1" key="1">
    <citation type="submission" date="2021-02" db="EMBL/GenBank/DDBJ databases">
        <authorList>
            <person name="Nowell W R."/>
        </authorList>
    </citation>
    <scope>NUCLEOTIDE SEQUENCE</scope>
</reference>
<comment type="caution">
    <text evidence="1">The sequence shown here is derived from an EMBL/GenBank/DDBJ whole genome shotgun (WGS) entry which is preliminary data.</text>
</comment>
<gene>
    <name evidence="1" type="ORF">TOA249_LOCUS30655</name>
</gene>
<organism evidence="1 2">
    <name type="scientific">Rotaria socialis</name>
    <dbReference type="NCBI Taxonomy" id="392032"/>
    <lineage>
        <taxon>Eukaryota</taxon>
        <taxon>Metazoa</taxon>
        <taxon>Spiralia</taxon>
        <taxon>Gnathifera</taxon>
        <taxon>Rotifera</taxon>
        <taxon>Eurotatoria</taxon>
        <taxon>Bdelloidea</taxon>
        <taxon>Philodinida</taxon>
        <taxon>Philodinidae</taxon>
        <taxon>Rotaria</taxon>
    </lineage>
</organism>
<accession>A0A821V3W9</accession>
<evidence type="ECO:0000313" key="2">
    <source>
        <dbReference type="Proteomes" id="UP000663838"/>
    </source>
</evidence>
<dbReference type="AlphaFoldDB" id="A0A821V3W9"/>